<feature type="domain" description="DUF547" evidence="1">
    <location>
        <begin position="136"/>
        <end position="241"/>
    </location>
</feature>
<dbReference type="RefSeq" id="WP_034247003.1">
    <property type="nucleotide sequence ID" value="NZ_AQRA01000013.1"/>
</dbReference>
<dbReference type="PANTHER" id="PTHR46361:SF3">
    <property type="entry name" value="ELECTRON CARRIER_ PROTEIN DISULFIDE OXIDOREDUCTASE"/>
    <property type="match status" value="1"/>
</dbReference>
<evidence type="ECO:0000313" key="2">
    <source>
        <dbReference type="EMBL" id="EZH71631.1"/>
    </source>
</evidence>
<dbReference type="AlphaFoldDB" id="A0A023BNT3"/>
<evidence type="ECO:0000313" key="3">
    <source>
        <dbReference type="Proteomes" id="UP000023541"/>
    </source>
</evidence>
<protein>
    <recommendedName>
        <fullName evidence="1">DUF547 domain-containing protein</fullName>
    </recommendedName>
</protein>
<dbReference type="EMBL" id="AQRA01000013">
    <property type="protein sequence ID" value="EZH71631.1"/>
    <property type="molecule type" value="Genomic_DNA"/>
</dbReference>
<dbReference type="Proteomes" id="UP000023541">
    <property type="component" value="Unassembled WGS sequence"/>
</dbReference>
<evidence type="ECO:0000259" key="1">
    <source>
        <dbReference type="Pfam" id="PF04784"/>
    </source>
</evidence>
<comment type="caution">
    <text evidence="2">The sequence shown here is derived from an EMBL/GenBank/DDBJ whole genome shotgun (WGS) entry which is preliminary data.</text>
</comment>
<dbReference type="PROSITE" id="PS51257">
    <property type="entry name" value="PROKAR_LIPOPROTEIN"/>
    <property type="match status" value="1"/>
</dbReference>
<dbReference type="eggNOG" id="COG0398">
    <property type="taxonomic scope" value="Bacteria"/>
</dbReference>
<dbReference type="PANTHER" id="PTHR46361">
    <property type="entry name" value="ELECTRON CARRIER/ PROTEIN DISULFIDE OXIDOREDUCTASE"/>
    <property type="match status" value="1"/>
</dbReference>
<dbReference type="OrthoDB" id="526867at2"/>
<name>A0A023BNT3_9FLAO</name>
<dbReference type="STRING" id="1317122.ATO12_06635"/>
<accession>A0A023BNT3</accession>
<dbReference type="Pfam" id="PF04784">
    <property type="entry name" value="DUF547"/>
    <property type="match status" value="1"/>
</dbReference>
<gene>
    <name evidence="2" type="ORF">ATO12_06635</name>
</gene>
<sequence>MRNLFFIVLICVSVACGGSKKAIQNTTPEEHTTTEEKENTPTVTVPIEEKAPDTTIEKVEPEEEIEEVSQQQKETVVTPKEEPKAGIIEAFNHQSWNDLLQKHVSATGTVHYIGFKQDYFVLKLYLEALSKNIPAENWSKSDVLAYWINVYNAFTIKLILDNYPIKSIKDIKDPWDLRFFKLGSKWYTLNDVEHRILRKMGDPRIHFGINCASISCPSLLNKAFTAQNVDHELEKLAINFINDTKRNTITANSVQLSKIFTWFAKDFKTEGSLIHFLNKYSRITINSNAKKSFKKYNWSLNE</sequence>
<proteinExistence type="predicted"/>
<keyword evidence="3" id="KW-1185">Reference proteome</keyword>
<reference evidence="2 3" key="1">
    <citation type="submission" date="2014-04" db="EMBL/GenBank/DDBJ databases">
        <title>Aquimarina sp. 22II-S11-z7 Genome Sequencing.</title>
        <authorList>
            <person name="Lai Q."/>
        </authorList>
    </citation>
    <scope>NUCLEOTIDE SEQUENCE [LARGE SCALE GENOMIC DNA]</scope>
    <source>
        <strain evidence="2 3">22II-S11-z7</strain>
    </source>
</reference>
<dbReference type="InterPro" id="IPR006869">
    <property type="entry name" value="DUF547"/>
</dbReference>
<organism evidence="2 3">
    <name type="scientific">Aquimarina atlantica</name>
    <dbReference type="NCBI Taxonomy" id="1317122"/>
    <lineage>
        <taxon>Bacteria</taxon>
        <taxon>Pseudomonadati</taxon>
        <taxon>Bacteroidota</taxon>
        <taxon>Flavobacteriia</taxon>
        <taxon>Flavobacteriales</taxon>
        <taxon>Flavobacteriaceae</taxon>
        <taxon>Aquimarina</taxon>
    </lineage>
</organism>